<dbReference type="RefSeq" id="WP_040100922.1">
    <property type="nucleotide sequence ID" value="NZ_JWJD01000009.1"/>
</dbReference>
<reference evidence="2 3" key="1">
    <citation type="submission" date="2014-12" db="EMBL/GenBank/DDBJ databases">
        <title>Genomes of Geoalkalibacter ferrihydriticus and Geoalkalibacter subterraneus, two haloalkaliphilic metal-reducing members of the Geobacteraceae.</title>
        <authorList>
            <person name="Badalamenti J.P."/>
            <person name="Torres C.I."/>
            <person name="Krajmalnik-Brown R."/>
            <person name="Bond D.R."/>
        </authorList>
    </citation>
    <scope>NUCLEOTIDE SEQUENCE [LARGE SCALE GENOMIC DNA]</scope>
    <source>
        <strain evidence="2 3">DSM 17813</strain>
    </source>
</reference>
<comment type="caution">
    <text evidence="2">The sequence shown here is derived from an EMBL/GenBank/DDBJ whole genome shotgun (WGS) entry which is preliminary data.</text>
</comment>
<organism evidence="2 3">
    <name type="scientific">Geoalkalibacter ferrihydriticus DSM 17813</name>
    <dbReference type="NCBI Taxonomy" id="1121915"/>
    <lineage>
        <taxon>Bacteria</taxon>
        <taxon>Pseudomonadati</taxon>
        <taxon>Thermodesulfobacteriota</taxon>
        <taxon>Desulfuromonadia</taxon>
        <taxon>Desulfuromonadales</taxon>
        <taxon>Geoalkalibacteraceae</taxon>
        <taxon>Geoalkalibacter</taxon>
    </lineage>
</organism>
<dbReference type="PANTHER" id="PTHR39418:SF1">
    <property type="entry name" value="DEHYDROGENASE"/>
    <property type="match status" value="1"/>
</dbReference>
<dbReference type="Proteomes" id="UP000035068">
    <property type="component" value="Unassembled WGS sequence"/>
</dbReference>
<dbReference type="Pfam" id="PF02663">
    <property type="entry name" value="FmdE"/>
    <property type="match status" value="1"/>
</dbReference>
<gene>
    <name evidence="2" type="ORF">GFER_15690</name>
</gene>
<proteinExistence type="predicted"/>
<name>A0A0C2HKQ0_9BACT</name>
<dbReference type="EMBL" id="JWJD01000009">
    <property type="protein sequence ID" value="KIH75585.1"/>
    <property type="molecule type" value="Genomic_DNA"/>
</dbReference>
<dbReference type="Gene3D" id="3.30.1330.130">
    <property type="match status" value="1"/>
</dbReference>
<evidence type="ECO:0000259" key="1">
    <source>
        <dbReference type="Pfam" id="PF02663"/>
    </source>
</evidence>
<evidence type="ECO:0000313" key="3">
    <source>
        <dbReference type="Proteomes" id="UP000035068"/>
    </source>
</evidence>
<dbReference type="AlphaFoldDB" id="A0A0C2HKQ0"/>
<feature type="domain" description="Formylmethanofuran dehydrogenase subunit E" evidence="1">
    <location>
        <begin position="17"/>
        <end position="152"/>
    </location>
</feature>
<dbReference type="InterPro" id="IPR053194">
    <property type="entry name" value="tRNA_methyltr_O"/>
</dbReference>
<dbReference type="PANTHER" id="PTHR39418">
    <property type="entry name" value="DEHYDROGENASE-RELATED"/>
    <property type="match status" value="1"/>
</dbReference>
<dbReference type="InterPro" id="IPR003814">
    <property type="entry name" value="FmdEsu_dom"/>
</dbReference>
<keyword evidence="3" id="KW-1185">Reference proteome</keyword>
<protein>
    <recommendedName>
        <fullName evidence="1">Formylmethanofuran dehydrogenase subunit E domain-containing protein</fullName>
    </recommendedName>
</protein>
<sequence>MQVLPPAQLFDRIHQRHGHYCPMSTLGGRMGFAARRRLGEVPLRAVYLLRTCAVDGIAVATGCSEADGSLHVRDEGRHALLVGHRGGVRGLEVVLRRATLDLAWEYRHLDEALERDRPTLDAAVLQRRHSAKALFLDQLLQRLRTLPEEDLLDVREAEADIAWSKETHA</sequence>
<accession>A0A0C2HKQ0</accession>
<dbReference type="SUPFAM" id="SSF143555">
    <property type="entry name" value="FwdE-like"/>
    <property type="match status" value="1"/>
</dbReference>
<evidence type="ECO:0000313" key="2">
    <source>
        <dbReference type="EMBL" id="KIH75585.1"/>
    </source>
</evidence>